<evidence type="ECO:0000313" key="1">
    <source>
        <dbReference type="EMBL" id="QDQ26066.1"/>
    </source>
</evidence>
<dbReference type="EMBL" id="CP041730">
    <property type="protein sequence ID" value="QDQ26066.1"/>
    <property type="molecule type" value="Genomic_DNA"/>
</dbReference>
<evidence type="ECO:0008006" key="3">
    <source>
        <dbReference type="Google" id="ProtNLM"/>
    </source>
</evidence>
<organism evidence="1 2">
    <name type="scientific">Chitinimonas arctica</name>
    <dbReference type="NCBI Taxonomy" id="2594795"/>
    <lineage>
        <taxon>Bacteria</taxon>
        <taxon>Pseudomonadati</taxon>
        <taxon>Pseudomonadota</taxon>
        <taxon>Betaproteobacteria</taxon>
        <taxon>Neisseriales</taxon>
        <taxon>Chitinibacteraceae</taxon>
        <taxon>Chitinimonas</taxon>
    </lineage>
</organism>
<dbReference type="OrthoDB" id="8827675at2"/>
<gene>
    <name evidence="1" type="ORF">FNU76_06720</name>
</gene>
<dbReference type="KEGG" id="cari:FNU76_06720"/>
<name>A0A516SD42_9NEIS</name>
<protein>
    <recommendedName>
        <fullName evidence="3">DUF4034 domain-containing protein</fullName>
    </recommendedName>
</protein>
<dbReference type="AlphaFoldDB" id="A0A516SD42"/>
<reference evidence="2" key="1">
    <citation type="submission" date="2019-07" db="EMBL/GenBank/DDBJ databases">
        <title>Chitinimonas sp. nov., isolated from Ny-Alesund, arctica soil.</title>
        <authorList>
            <person name="Xu Q."/>
            <person name="Peng F."/>
        </authorList>
    </citation>
    <scope>NUCLEOTIDE SEQUENCE [LARGE SCALE GENOMIC DNA]</scope>
    <source>
        <strain evidence="2">R3-44</strain>
    </source>
</reference>
<sequence length="328" mass="35802">MQHALAALGEASVWRRLDDLGAARQTLAQLRRSLKQAGSGESGYLDCMEQILSAWVAWGQREAGQAEAILQGMRSAEPRAAVVRHHPRIRFEWHNLMALIDRARALAGQGPALALRRQSALCALDHFGRALEAAFEFGSFDAAQQVAANVGMAIWLFAGEGLHGHPEPAGQEALRWLLLSEYLCRASGSGGISAWNAIYLMRIARGACSRQDEPSLAEFRQYQPLSPADVTKSGSAMPWLDALLPDSWLALVDALLGAQQRGDSRFSLLQRCGLWLEQAWYAAHAGKLALASGSLARLQHESASLPYSDRAFFQESIARLPQVLLQPA</sequence>
<accession>A0A516SD42</accession>
<proteinExistence type="predicted"/>
<dbReference type="RefSeq" id="WP_144277465.1">
    <property type="nucleotide sequence ID" value="NZ_CP041730.1"/>
</dbReference>
<dbReference type="Proteomes" id="UP000317550">
    <property type="component" value="Chromosome"/>
</dbReference>
<keyword evidence="2" id="KW-1185">Reference proteome</keyword>
<evidence type="ECO:0000313" key="2">
    <source>
        <dbReference type="Proteomes" id="UP000317550"/>
    </source>
</evidence>